<proteinExistence type="predicted"/>
<comment type="caution">
    <text evidence="2">The sequence shown here is derived from an EMBL/GenBank/DDBJ whole genome shotgun (WGS) entry which is preliminary data.</text>
</comment>
<dbReference type="SUPFAM" id="SSF51206">
    <property type="entry name" value="cAMP-binding domain-like"/>
    <property type="match status" value="1"/>
</dbReference>
<dbReference type="InterPro" id="IPR000595">
    <property type="entry name" value="cNMP-bd_dom"/>
</dbReference>
<name>A0A8T7M066_9CHLR</name>
<protein>
    <submittedName>
        <fullName evidence="2">Cyclic nucleotide-binding domain-containing protein</fullName>
    </submittedName>
</protein>
<dbReference type="Pfam" id="PF00027">
    <property type="entry name" value="cNMP_binding"/>
    <property type="match status" value="1"/>
</dbReference>
<dbReference type="InterPro" id="IPR018490">
    <property type="entry name" value="cNMP-bd_dom_sf"/>
</dbReference>
<dbReference type="CDD" id="cd00038">
    <property type="entry name" value="CAP_ED"/>
    <property type="match status" value="1"/>
</dbReference>
<dbReference type="AlphaFoldDB" id="A0A8T7M066"/>
<organism evidence="2 3">
    <name type="scientific">Candidatus Chlorohelix allophototropha</name>
    <dbReference type="NCBI Taxonomy" id="3003348"/>
    <lineage>
        <taxon>Bacteria</taxon>
        <taxon>Bacillati</taxon>
        <taxon>Chloroflexota</taxon>
        <taxon>Chloroflexia</taxon>
        <taxon>Candidatus Chloroheliales</taxon>
        <taxon>Candidatus Chloroheliaceae</taxon>
        <taxon>Candidatus Chlorohelix</taxon>
    </lineage>
</organism>
<evidence type="ECO:0000313" key="3">
    <source>
        <dbReference type="Proteomes" id="UP000521676"/>
    </source>
</evidence>
<dbReference type="Gene3D" id="2.60.120.10">
    <property type="entry name" value="Jelly Rolls"/>
    <property type="match status" value="1"/>
</dbReference>
<dbReference type="Proteomes" id="UP000521676">
    <property type="component" value="Unassembled WGS sequence"/>
</dbReference>
<dbReference type="EMBL" id="JACATZ010000001">
    <property type="protein sequence ID" value="NWJ45279.1"/>
    <property type="molecule type" value="Genomic_DNA"/>
</dbReference>
<dbReference type="InterPro" id="IPR014710">
    <property type="entry name" value="RmlC-like_jellyroll"/>
</dbReference>
<accession>A0A8T7M066</accession>
<dbReference type="InterPro" id="IPR018488">
    <property type="entry name" value="cNMP-bd_CS"/>
</dbReference>
<reference evidence="2 3" key="1">
    <citation type="submission" date="2020-06" db="EMBL/GenBank/DDBJ databases">
        <title>Anoxygenic phototrophic Chloroflexota member uses a Type I reaction center.</title>
        <authorList>
            <person name="Tsuji J.M."/>
            <person name="Shaw N.A."/>
            <person name="Nagashima S."/>
            <person name="Venkiteswaran J."/>
            <person name="Schiff S.L."/>
            <person name="Hanada S."/>
            <person name="Tank M."/>
            <person name="Neufeld J.D."/>
        </authorList>
    </citation>
    <scope>NUCLEOTIDE SEQUENCE [LARGE SCALE GENOMIC DNA]</scope>
    <source>
        <strain evidence="2">L227-S17</strain>
    </source>
</reference>
<feature type="domain" description="Cyclic nucleotide-binding" evidence="1">
    <location>
        <begin position="1"/>
        <end position="60"/>
    </location>
</feature>
<gene>
    <name evidence="2" type="ORF">HXX08_05305</name>
</gene>
<dbReference type="PROSITE" id="PS00889">
    <property type="entry name" value="CNMP_BINDING_2"/>
    <property type="match status" value="1"/>
</dbReference>
<sequence>MLEDGDFFGERALIQKIPRTAEVRTLTPCVFLVLYKDQFTNIMENSPQVLVKIREIMETRL</sequence>
<evidence type="ECO:0000259" key="1">
    <source>
        <dbReference type="PROSITE" id="PS50042"/>
    </source>
</evidence>
<dbReference type="PROSITE" id="PS50042">
    <property type="entry name" value="CNMP_BINDING_3"/>
    <property type="match status" value="1"/>
</dbReference>
<evidence type="ECO:0000313" key="2">
    <source>
        <dbReference type="EMBL" id="NWJ45279.1"/>
    </source>
</evidence>